<dbReference type="HOGENOM" id="CLU_024120_0_0_9"/>
<keyword evidence="4" id="KW-1185">Reference proteome</keyword>
<gene>
    <name evidence="3" type="ORF">HMPREF9488_00738</name>
</gene>
<dbReference type="RefSeq" id="WP_008787854.1">
    <property type="nucleotide sequence ID" value="NZ_AKCB01000001.1"/>
</dbReference>
<dbReference type="EMBL" id="ADKX01000010">
    <property type="protein sequence ID" value="EFW05984.1"/>
    <property type="molecule type" value="Genomic_DNA"/>
</dbReference>
<feature type="transmembrane region" description="Helical" evidence="1">
    <location>
        <begin position="219"/>
        <end position="236"/>
    </location>
</feature>
<organism evidence="3 4">
    <name type="scientific">Coprobacillus cateniformis</name>
    <dbReference type="NCBI Taxonomy" id="100884"/>
    <lineage>
        <taxon>Bacteria</taxon>
        <taxon>Bacillati</taxon>
        <taxon>Bacillota</taxon>
        <taxon>Erysipelotrichia</taxon>
        <taxon>Erysipelotrichales</taxon>
        <taxon>Coprobacillaceae</taxon>
        <taxon>Coprobacillus</taxon>
    </lineage>
</organism>
<protein>
    <recommendedName>
        <fullName evidence="2">Glycosyltransferase RgtA/B/C/D-like domain-containing protein</fullName>
    </recommendedName>
</protein>
<feature type="transmembrane region" description="Helical" evidence="1">
    <location>
        <begin position="241"/>
        <end position="257"/>
    </location>
</feature>
<feature type="transmembrane region" description="Helical" evidence="1">
    <location>
        <begin position="87"/>
        <end position="106"/>
    </location>
</feature>
<sequence>MDNNYYLRGKFFLNKFYQGTIKIFMILILSALSLSSILVTAYMSQSYAEKTFFQINRIIIVLFVFFTIIGVIFFYDKLIIKVDEKRVLYSVLLISFCFSIFLVFVLNPPLRGDQLSIYENAVAMNNGDSSVFDVGKYLQLFPHQLGLVLINEVLFALFQDKTILVFRIINCIGLVVLVYGLHEICKLLFNSSRVLYIFDLLILGCFPLFYFVTFYYGNILTMTFATLAIMYQLRYLKKERLMRYVIVSAICISIAIVIKSNSLIFLVGIILQYLFFLNHHMKKRIWCIVLSILSVLIFQNCVNLYYEIKTDTTLEESIPKVAWIAMGLQDSNRGPGWYNGYPRIVYSQSRANTQLAAEKSIDSIKDSIQKFIKNPRYAISFFGKKTISQWNNPSFQCFWIQDKIENENVGSYLINEASPLRKIQESFMDGYEFLVYSMALICVWIKRKDDDLSFIQLELIFVGGFIFHIIWEAKGQYTLQYFILLIPYAAYGMERVIKRMNLLLTRIKIRKHIM</sequence>
<keyword evidence="1" id="KW-0472">Membrane</keyword>
<feature type="transmembrane region" description="Helical" evidence="1">
    <location>
        <begin position="55"/>
        <end position="75"/>
    </location>
</feature>
<dbReference type="STRING" id="100884.GCA_000269565_00968"/>
<reference evidence="3 4" key="1">
    <citation type="submission" date="2010-12" db="EMBL/GenBank/DDBJ databases">
        <title>The Genome Sequence of Coprobacillus sp. strain 29_1.</title>
        <authorList>
            <consortium name="The Broad Institute Genome Sequencing Platform"/>
            <person name="Earl A."/>
            <person name="Ward D."/>
            <person name="Feldgarden M."/>
            <person name="Gevers D."/>
            <person name="Daigneault M."/>
            <person name="Sibley C.D."/>
            <person name="White A."/>
            <person name="Strauss J."/>
            <person name="Allen-Vercoe E."/>
            <person name="Young S.K."/>
            <person name="Zeng Q."/>
            <person name="Gargeya S."/>
            <person name="Fitzgerald M."/>
            <person name="Haas B."/>
            <person name="Abouelleil A."/>
            <person name="Alvarado L."/>
            <person name="Arachchi H.M."/>
            <person name="Berlin A."/>
            <person name="Brown A."/>
            <person name="Chapman S.B."/>
            <person name="Chen Z."/>
            <person name="Dunbar C."/>
            <person name="Freedman E."/>
            <person name="Gearin G."/>
            <person name="Gellesch M."/>
            <person name="Goldberg J."/>
            <person name="Griggs A."/>
            <person name="Gujja S."/>
            <person name="Heilman E."/>
            <person name="Heiman D."/>
            <person name="Howarth C."/>
            <person name="Larson L."/>
            <person name="Lui A."/>
            <person name="MacDonald P.J.P."/>
            <person name="Mehta T."/>
            <person name="Montmayeur A."/>
            <person name="Murphy C."/>
            <person name="Neiman D."/>
            <person name="Pearson M."/>
            <person name="Priest M."/>
            <person name="Roberts A."/>
            <person name="Saif S."/>
            <person name="Shea T."/>
            <person name="Shenoy N."/>
            <person name="Sisk P."/>
            <person name="Stolte C."/>
            <person name="Sykes S."/>
            <person name="White J."/>
            <person name="Yandava C."/>
            <person name="Nusbaum C."/>
            <person name="Birren B."/>
        </authorList>
    </citation>
    <scope>NUCLEOTIDE SEQUENCE [LARGE SCALE GENOMIC DNA]</scope>
    <source>
        <strain evidence="3 4">29_1</strain>
    </source>
</reference>
<evidence type="ECO:0000259" key="2">
    <source>
        <dbReference type="Pfam" id="PF13231"/>
    </source>
</evidence>
<feature type="transmembrane region" description="Helical" evidence="1">
    <location>
        <begin position="163"/>
        <end position="182"/>
    </location>
</feature>
<feature type="domain" description="Glycosyltransferase RgtA/B/C/D-like" evidence="2">
    <location>
        <begin position="151"/>
        <end position="298"/>
    </location>
</feature>
<keyword evidence="1" id="KW-1133">Transmembrane helix</keyword>
<feature type="transmembrane region" description="Helical" evidence="1">
    <location>
        <begin position="285"/>
        <end position="306"/>
    </location>
</feature>
<proteinExistence type="predicted"/>
<comment type="caution">
    <text evidence="3">The sequence shown here is derived from an EMBL/GenBank/DDBJ whole genome shotgun (WGS) entry which is preliminary data.</text>
</comment>
<dbReference type="OrthoDB" id="1998185at2"/>
<evidence type="ECO:0000256" key="1">
    <source>
        <dbReference type="SAM" id="Phobius"/>
    </source>
</evidence>
<accession>E7G7K0</accession>
<feature type="transmembrane region" description="Helical" evidence="1">
    <location>
        <begin position="21"/>
        <end position="43"/>
    </location>
</feature>
<dbReference type="Pfam" id="PF13231">
    <property type="entry name" value="PMT_2"/>
    <property type="match status" value="1"/>
</dbReference>
<dbReference type="InterPro" id="IPR038731">
    <property type="entry name" value="RgtA/B/C-like"/>
</dbReference>
<dbReference type="AlphaFoldDB" id="E7G7K0"/>
<evidence type="ECO:0000313" key="4">
    <source>
        <dbReference type="Proteomes" id="UP000003157"/>
    </source>
</evidence>
<dbReference type="eggNOG" id="COG1807">
    <property type="taxonomic scope" value="Bacteria"/>
</dbReference>
<feature type="transmembrane region" description="Helical" evidence="1">
    <location>
        <begin position="477"/>
        <end position="497"/>
    </location>
</feature>
<evidence type="ECO:0000313" key="3">
    <source>
        <dbReference type="EMBL" id="EFW05984.1"/>
    </source>
</evidence>
<feature type="transmembrane region" description="Helical" evidence="1">
    <location>
        <begin position="452"/>
        <end position="471"/>
    </location>
</feature>
<dbReference type="Proteomes" id="UP000003157">
    <property type="component" value="Unassembled WGS sequence"/>
</dbReference>
<dbReference type="GeneID" id="78228851"/>
<name>E7G7K0_9FIRM</name>
<keyword evidence="1" id="KW-0812">Transmembrane</keyword>